<dbReference type="InterPro" id="IPR037794">
    <property type="entry name" value="TAF12"/>
</dbReference>
<dbReference type="EMBL" id="JBHFEH010000002">
    <property type="protein sequence ID" value="KAL2058484.1"/>
    <property type="molecule type" value="Genomic_DNA"/>
</dbReference>
<feature type="compositionally biased region" description="Pro residues" evidence="6">
    <location>
        <begin position="312"/>
        <end position="322"/>
    </location>
</feature>
<dbReference type="SUPFAM" id="SSF47113">
    <property type="entry name" value="Histone-fold"/>
    <property type="match status" value="1"/>
</dbReference>
<feature type="compositionally biased region" description="Polar residues" evidence="6">
    <location>
        <begin position="384"/>
        <end position="397"/>
    </location>
</feature>
<evidence type="ECO:0000313" key="8">
    <source>
        <dbReference type="EMBL" id="KAL2058484.1"/>
    </source>
</evidence>
<dbReference type="InterPro" id="IPR003228">
    <property type="entry name" value="TFIID_TAF12_dom"/>
</dbReference>
<feature type="domain" description="Transcription initiation factor TFIID subunit 12" evidence="7">
    <location>
        <begin position="468"/>
        <end position="543"/>
    </location>
</feature>
<feature type="region of interest" description="Disordered" evidence="6">
    <location>
        <begin position="188"/>
        <end position="369"/>
    </location>
</feature>
<dbReference type="CDD" id="cd07981">
    <property type="entry name" value="HFD_TAF12"/>
    <property type="match status" value="1"/>
</dbReference>
<evidence type="ECO:0000256" key="4">
    <source>
        <dbReference type="ARBA" id="ARBA00023163"/>
    </source>
</evidence>
<sequence>MNNASTPSRPSMPPPLSGLIRPEMIQGLEYFPEASKAQYREGVARLWARINTNPPESAEYQQAYKKLIEASRNIKSKMAKEKQDLEQRNMQAMAAAQQNGARPTSSGQPGQQNPRPQTQGGGQPQGQEKFSAAVIEAVRKAGIIAPPNVAPNHAADWIKDAQNKYAIHLQTLERCSRGLENLQRTKKQMEDAGKPLSQQDAEMHRVQRESLEQSQRSSKENLSNFQRSQESIRAQQAQAKAGTGPNTVPNTSQAPNSVTHTQEHKAGMGGQPQMKKEPQSQPHTVSSAVDAARNQANTAQRSAMSPQNNVPPTHPSNQPPNSRPQSNQNQISNSYPPLNVNTNSRPPDHQHNSPHVAPSQPISLPQDPVPLSHAAAMEQARTYSQPNIHQSTPQSATHAHPQDQRNNQNHAKMPIPKDLPLNPPQPVSMGPSRPTLTNGPVAMGPMGQPAIQKHPGYVLEGEGERVLSKKKLEELVRQVTGGTGGEGEEGESLTAEVEETLLQVADEFVDQVIVAACRLAKLRQSSTLELRDLQLILERNYNIRVPGYASDELRTVKKVVPTQAWTQKLSAVQAAKVTGGKGDL</sequence>
<keyword evidence="3" id="KW-0805">Transcription regulation</keyword>
<comment type="caution">
    <text evidence="8">The sequence shown here is derived from an EMBL/GenBank/DDBJ whole genome shotgun (WGS) entry which is preliminary data.</text>
</comment>
<comment type="similarity">
    <text evidence="2">Belongs to the TAF12 family.</text>
</comment>
<proteinExistence type="inferred from homology"/>
<keyword evidence="5" id="KW-0539">Nucleus</keyword>
<evidence type="ECO:0000259" key="7">
    <source>
        <dbReference type="Pfam" id="PF03847"/>
    </source>
</evidence>
<name>A0ABR4BKZ5_9LECA</name>
<keyword evidence="9" id="KW-1185">Reference proteome</keyword>
<accession>A0ABR4BKZ5</accession>
<feature type="compositionally biased region" description="Low complexity" evidence="6">
    <location>
        <begin position="91"/>
        <end position="118"/>
    </location>
</feature>
<keyword evidence="4" id="KW-0804">Transcription</keyword>
<feature type="compositionally biased region" description="Polar residues" evidence="6">
    <location>
        <begin position="294"/>
        <end position="311"/>
    </location>
</feature>
<dbReference type="Proteomes" id="UP001590951">
    <property type="component" value="Unassembled WGS sequence"/>
</dbReference>
<dbReference type="PANTHER" id="PTHR12264:SF21">
    <property type="entry name" value="TRANSCRIPTION INITIATION FACTOR TFIID SUBUNIT 12"/>
    <property type="match status" value="1"/>
</dbReference>
<dbReference type="Pfam" id="PF03847">
    <property type="entry name" value="TFIID_20kDa"/>
    <property type="match status" value="1"/>
</dbReference>
<evidence type="ECO:0000256" key="3">
    <source>
        <dbReference type="ARBA" id="ARBA00023015"/>
    </source>
</evidence>
<feature type="compositionally biased region" description="Basic and acidic residues" evidence="6">
    <location>
        <begin position="201"/>
        <end position="211"/>
    </location>
</feature>
<evidence type="ECO:0000313" key="9">
    <source>
        <dbReference type="Proteomes" id="UP001590951"/>
    </source>
</evidence>
<evidence type="ECO:0000256" key="5">
    <source>
        <dbReference type="ARBA" id="ARBA00023242"/>
    </source>
</evidence>
<evidence type="ECO:0000256" key="2">
    <source>
        <dbReference type="ARBA" id="ARBA00007530"/>
    </source>
</evidence>
<organism evidence="8 9">
    <name type="scientific">Lepraria finkii</name>
    <dbReference type="NCBI Taxonomy" id="1340010"/>
    <lineage>
        <taxon>Eukaryota</taxon>
        <taxon>Fungi</taxon>
        <taxon>Dikarya</taxon>
        <taxon>Ascomycota</taxon>
        <taxon>Pezizomycotina</taxon>
        <taxon>Lecanoromycetes</taxon>
        <taxon>OSLEUM clade</taxon>
        <taxon>Lecanoromycetidae</taxon>
        <taxon>Lecanorales</taxon>
        <taxon>Lecanorineae</taxon>
        <taxon>Stereocaulaceae</taxon>
        <taxon>Lepraria</taxon>
    </lineage>
</organism>
<feature type="compositionally biased region" description="Polar residues" evidence="6">
    <location>
        <begin position="221"/>
        <end position="260"/>
    </location>
</feature>
<evidence type="ECO:0000256" key="6">
    <source>
        <dbReference type="SAM" id="MobiDB-lite"/>
    </source>
</evidence>
<dbReference type="PANTHER" id="PTHR12264">
    <property type="entry name" value="TRANSCRIPTION INITIATION FACTOR TFIID SUBUNIT 12"/>
    <property type="match status" value="1"/>
</dbReference>
<evidence type="ECO:0000256" key="1">
    <source>
        <dbReference type="ARBA" id="ARBA00004123"/>
    </source>
</evidence>
<feature type="compositionally biased region" description="Low complexity" evidence="6">
    <location>
        <begin position="323"/>
        <end position="337"/>
    </location>
</feature>
<feature type="region of interest" description="Disordered" evidence="6">
    <location>
        <begin position="384"/>
        <end position="439"/>
    </location>
</feature>
<gene>
    <name evidence="8" type="ORF">ABVK25_001212</name>
</gene>
<reference evidence="8 9" key="1">
    <citation type="submission" date="2024-09" db="EMBL/GenBank/DDBJ databases">
        <title>Rethinking Asexuality: The Enigmatic Case of Functional Sexual Genes in Lepraria (Stereocaulaceae).</title>
        <authorList>
            <person name="Doellman M."/>
            <person name="Sun Y."/>
            <person name="Barcenas-Pena A."/>
            <person name="Lumbsch H.T."/>
            <person name="Grewe F."/>
        </authorList>
    </citation>
    <scope>NUCLEOTIDE SEQUENCE [LARGE SCALE GENOMIC DNA]</scope>
    <source>
        <strain evidence="8 9">Grewe 0041</strain>
    </source>
</reference>
<feature type="region of interest" description="Disordered" evidence="6">
    <location>
        <begin position="91"/>
        <end position="128"/>
    </location>
</feature>
<dbReference type="InterPro" id="IPR009072">
    <property type="entry name" value="Histone-fold"/>
</dbReference>
<dbReference type="Gene3D" id="1.10.20.10">
    <property type="entry name" value="Histone, subunit A"/>
    <property type="match status" value="1"/>
</dbReference>
<comment type="subcellular location">
    <subcellularLocation>
        <location evidence="1">Nucleus</location>
    </subcellularLocation>
</comment>
<protein>
    <recommendedName>
        <fullName evidence="7">Transcription initiation factor TFIID subunit 12 domain-containing protein</fullName>
    </recommendedName>
</protein>